<sequence>MSSSPPRLEKVGNTAQLIVNGEPFLMRAAELQNSSLTSAEFMRTVWPKLTAANINTALGCVTWEHIEPEEGKFDFGELDQIIADAHANGVHLVLLWFGSFKNGLSTYVPTWVKQNHQRFPRAKLRVAGGKLETGDVLSIFHSEAQKADAKAFTALMKHLSQVDRHSTVLMVQVENEIGLLGDSRDGSNAANERFAASVPQKLVDTLNNDWESLHPTLKANLATFKSLKAKPGSSWEETFGASKQTDELFMAYHYALYVEQVASAGKAAYPLPLYTNVWQNYVSDTADNPFPTVAGGGGEPGDYPSGGGVVNVIDIWQSFAPSLDLIAPDIYLNDYAASCAFYRHRNQPLFIPEQRRDDYGARRIWLAYGSFGALAASPFGIDTLDPVTNPYRRHYELLAQVQHHVLQAQRRPGSSVGFFFDELSGPKDPSPPVRKRFGDWDLLIERSFVFGKPSPGYGMVIHLGSDRFLLIGQGFQVTFASAKPTATFTGILSFLEKEVVNVKTGQLKTLRELNGDETRSGKFCIMPSDDPDYGDFPICVTIPANTRIAEARPYCLEE</sequence>
<evidence type="ECO:0000256" key="2">
    <source>
        <dbReference type="ARBA" id="ARBA00023295"/>
    </source>
</evidence>
<organism evidence="5 6">
    <name type="scientific">Exophiala dermatitidis</name>
    <name type="common">Black yeast-like fungus</name>
    <name type="synonym">Wangiella dermatitidis</name>
    <dbReference type="NCBI Taxonomy" id="5970"/>
    <lineage>
        <taxon>Eukaryota</taxon>
        <taxon>Fungi</taxon>
        <taxon>Dikarya</taxon>
        <taxon>Ascomycota</taxon>
        <taxon>Pezizomycotina</taxon>
        <taxon>Eurotiomycetes</taxon>
        <taxon>Chaetothyriomycetidae</taxon>
        <taxon>Chaetothyriales</taxon>
        <taxon>Herpotrichiellaceae</taxon>
        <taxon>Exophiala</taxon>
    </lineage>
</organism>
<dbReference type="Gene3D" id="2.60.220.20">
    <property type="entry name" value="putative beta-Galactosidase from caulobacter crescentus"/>
    <property type="match status" value="1"/>
</dbReference>
<dbReference type="AlphaFoldDB" id="A0AAN6F0Z2"/>
<dbReference type="GO" id="GO:0004565">
    <property type="term" value="F:beta-galactosidase activity"/>
    <property type="evidence" value="ECO:0007669"/>
    <property type="project" value="InterPro"/>
</dbReference>
<dbReference type="InterPro" id="IPR017853">
    <property type="entry name" value="GH"/>
</dbReference>
<keyword evidence="1" id="KW-0378">Hydrolase</keyword>
<dbReference type="FunFam" id="3.20.20.80:FF:000135">
    <property type="entry name" value="Beta-galactosidase, putative, bgl35A"/>
    <property type="match status" value="1"/>
</dbReference>
<dbReference type="SUPFAM" id="SSF51445">
    <property type="entry name" value="(Trans)glycosidases"/>
    <property type="match status" value="1"/>
</dbReference>
<evidence type="ECO:0000256" key="1">
    <source>
        <dbReference type="ARBA" id="ARBA00022801"/>
    </source>
</evidence>
<gene>
    <name evidence="5" type="ORF">HRR80_001131</name>
</gene>
<reference evidence="5" key="1">
    <citation type="submission" date="2023-01" db="EMBL/GenBank/DDBJ databases">
        <title>Exophiala dermititidis isolated from Cystic Fibrosis Patient.</title>
        <authorList>
            <person name="Kurbessoian T."/>
            <person name="Crocker A."/>
            <person name="Murante D."/>
            <person name="Hogan D.A."/>
            <person name="Stajich J.E."/>
        </authorList>
    </citation>
    <scope>NUCLEOTIDE SEQUENCE</scope>
    <source>
        <strain evidence="5">Ex8</strain>
    </source>
</reference>
<name>A0AAN6F0Z2_EXODE</name>
<feature type="domain" description="Glycoside hydrolase family 42 N-terminal" evidence="3">
    <location>
        <begin position="50"/>
        <end position="211"/>
    </location>
</feature>
<evidence type="ECO:0000259" key="4">
    <source>
        <dbReference type="Pfam" id="PF18120"/>
    </source>
</evidence>
<dbReference type="GO" id="GO:0005975">
    <property type="term" value="P:carbohydrate metabolic process"/>
    <property type="evidence" value="ECO:0007669"/>
    <property type="project" value="InterPro"/>
</dbReference>
<accession>A0AAN6F0Z2</accession>
<comment type="caution">
    <text evidence="5">The sequence shown here is derived from an EMBL/GenBank/DDBJ whole genome shotgun (WGS) entry which is preliminary data.</text>
</comment>
<dbReference type="EMBL" id="JAJGCB010000002">
    <property type="protein sequence ID" value="KAJ8994414.1"/>
    <property type="molecule type" value="Genomic_DNA"/>
</dbReference>
<dbReference type="Proteomes" id="UP001161757">
    <property type="component" value="Unassembled WGS sequence"/>
</dbReference>
<evidence type="ECO:0000313" key="5">
    <source>
        <dbReference type="EMBL" id="KAJ8994414.1"/>
    </source>
</evidence>
<feature type="domain" description="DUF5597" evidence="4">
    <location>
        <begin position="392"/>
        <end position="523"/>
    </location>
</feature>
<evidence type="ECO:0000259" key="3">
    <source>
        <dbReference type="Pfam" id="PF02449"/>
    </source>
</evidence>
<keyword evidence="2" id="KW-0326">Glycosidase</keyword>
<dbReference type="Pfam" id="PF18120">
    <property type="entry name" value="DUF5597"/>
    <property type="match status" value="1"/>
</dbReference>
<protein>
    <recommendedName>
        <fullName evidence="7">Beta-galactosidase</fullName>
    </recommendedName>
</protein>
<dbReference type="Gene3D" id="3.20.20.80">
    <property type="entry name" value="Glycosidases"/>
    <property type="match status" value="1"/>
</dbReference>
<dbReference type="InterPro" id="IPR040719">
    <property type="entry name" value="DUF5597"/>
</dbReference>
<proteinExistence type="predicted"/>
<evidence type="ECO:0000313" key="6">
    <source>
        <dbReference type="Proteomes" id="UP001161757"/>
    </source>
</evidence>
<evidence type="ECO:0008006" key="7">
    <source>
        <dbReference type="Google" id="ProtNLM"/>
    </source>
</evidence>
<dbReference type="Pfam" id="PF02449">
    <property type="entry name" value="Glyco_hydro_42"/>
    <property type="match status" value="1"/>
</dbReference>
<dbReference type="InterPro" id="IPR013529">
    <property type="entry name" value="Glyco_hydro_42_N"/>
</dbReference>
<dbReference type="GO" id="GO:0009341">
    <property type="term" value="C:beta-galactosidase complex"/>
    <property type="evidence" value="ECO:0007669"/>
    <property type="project" value="InterPro"/>
</dbReference>